<dbReference type="AlphaFoldDB" id="A1C8U1"/>
<dbReference type="GO" id="GO:0016705">
    <property type="term" value="F:oxidoreductase activity, acting on paired donors, with incorporation or reduction of molecular oxygen"/>
    <property type="evidence" value="ECO:0007669"/>
    <property type="project" value="InterPro"/>
</dbReference>
<evidence type="ECO:0000313" key="12">
    <source>
        <dbReference type="Proteomes" id="UP000006701"/>
    </source>
</evidence>
<dbReference type="InterPro" id="IPR002401">
    <property type="entry name" value="Cyt_P450_E_grp-I"/>
</dbReference>
<dbReference type="InterPro" id="IPR036396">
    <property type="entry name" value="Cyt_P450_sf"/>
</dbReference>
<gene>
    <name evidence="11" type="ORF">ACLA_044480</name>
</gene>
<feature type="binding site" description="axial binding residue" evidence="8">
    <location>
        <position position="436"/>
    </location>
    <ligand>
        <name>heme</name>
        <dbReference type="ChEBI" id="CHEBI:30413"/>
    </ligand>
    <ligandPart>
        <name>Fe</name>
        <dbReference type="ChEBI" id="CHEBI:18248"/>
    </ligandPart>
</feature>
<dbReference type="InterPro" id="IPR001128">
    <property type="entry name" value="Cyt_P450"/>
</dbReference>
<feature type="signal peptide" evidence="10">
    <location>
        <begin position="1"/>
        <end position="22"/>
    </location>
</feature>
<dbReference type="EMBL" id="DS027046">
    <property type="protein sequence ID" value="EAW13728.1"/>
    <property type="molecule type" value="Genomic_DNA"/>
</dbReference>
<protein>
    <submittedName>
        <fullName evidence="11">Cytochrome P450 pisatin demethylase, putative</fullName>
    </submittedName>
</protein>
<keyword evidence="10" id="KW-0732">Signal</keyword>
<evidence type="ECO:0000256" key="4">
    <source>
        <dbReference type="ARBA" id="ARBA00022723"/>
    </source>
</evidence>
<dbReference type="PANTHER" id="PTHR24305">
    <property type="entry name" value="CYTOCHROME P450"/>
    <property type="match status" value="1"/>
</dbReference>
<dbReference type="FunFam" id="1.10.630.10:FF:000050">
    <property type="entry name" value="Cytochrome P450 monooxygenase"/>
    <property type="match status" value="1"/>
</dbReference>
<keyword evidence="12" id="KW-1185">Reference proteome</keyword>
<dbReference type="GeneID" id="4707279"/>
<keyword evidence="5 9" id="KW-0560">Oxidoreductase</keyword>
<keyword evidence="6 8" id="KW-0408">Iron</keyword>
<keyword evidence="3 8" id="KW-0349">Heme</keyword>
<keyword evidence="7 9" id="KW-0503">Monooxygenase</keyword>
<evidence type="ECO:0000256" key="1">
    <source>
        <dbReference type="ARBA" id="ARBA00001971"/>
    </source>
</evidence>
<evidence type="ECO:0000256" key="8">
    <source>
        <dbReference type="PIRSR" id="PIRSR602401-1"/>
    </source>
</evidence>
<organism evidence="11 12">
    <name type="scientific">Aspergillus clavatus (strain ATCC 1007 / CBS 513.65 / DSM 816 / NCTC 3887 / NRRL 1 / QM 1276 / 107)</name>
    <dbReference type="NCBI Taxonomy" id="344612"/>
    <lineage>
        <taxon>Eukaryota</taxon>
        <taxon>Fungi</taxon>
        <taxon>Dikarya</taxon>
        <taxon>Ascomycota</taxon>
        <taxon>Pezizomycotina</taxon>
        <taxon>Eurotiomycetes</taxon>
        <taxon>Eurotiomycetidae</taxon>
        <taxon>Eurotiales</taxon>
        <taxon>Aspergillaceae</taxon>
        <taxon>Aspergillus</taxon>
        <taxon>Aspergillus subgen. Fumigati</taxon>
    </lineage>
</organism>
<dbReference type="Proteomes" id="UP000006701">
    <property type="component" value="Unassembled WGS sequence"/>
</dbReference>
<dbReference type="VEuPathDB" id="FungiDB:ACLA_044480"/>
<dbReference type="PRINTS" id="PR00385">
    <property type="entry name" value="P450"/>
</dbReference>
<dbReference type="HOGENOM" id="CLU_001570_14_0_1"/>
<dbReference type="GO" id="GO:0020037">
    <property type="term" value="F:heme binding"/>
    <property type="evidence" value="ECO:0007669"/>
    <property type="project" value="InterPro"/>
</dbReference>
<proteinExistence type="inferred from homology"/>
<accession>A1C8U1</accession>
<dbReference type="KEGG" id="act:ACLA_044480"/>
<evidence type="ECO:0000256" key="10">
    <source>
        <dbReference type="SAM" id="SignalP"/>
    </source>
</evidence>
<dbReference type="PROSITE" id="PS00086">
    <property type="entry name" value="CYTOCHROME_P450"/>
    <property type="match status" value="1"/>
</dbReference>
<comment type="similarity">
    <text evidence="2 9">Belongs to the cytochrome P450 family.</text>
</comment>
<name>A1C8U1_ASPCL</name>
<keyword evidence="4 8" id="KW-0479">Metal-binding</keyword>
<dbReference type="RefSeq" id="XP_001275154.1">
    <property type="nucleotide sequence ID" value="XM_001275153.1"/>
</dbReference>
<evidence type="ECO:0000256" key="5">
    <source>
        <dbReference type="ARBA" id="ARBA00023002"/>
    </source>
</evidence>
<dbReference type="InterPro" id="IPR050121">
    <property type="entry name" value="Cytochrome_P450_monoxygenase"/>
</dbReference>
<dbReference type="SUPFAM" id="SSF48264">
    <property type="entry name" value="Cytochrome P450"/>
    <property type="match status" value="1"/>
</dbReference>
<dbReference type="eggNOG" id="KOG0158">
    <property type="taxonomic scope" value="Eukaryota"/>
</dbReference>
<evidence type="ECO:0000256" key="9">
    <source>
        <dbReference type="RuleBase" id="RU000461"/>
    </source>
</evidence>
<evidence type="ECO:0000256" key="6">
    <source>
        <dbReference type="ARBA" id="ARBA00023004"/>
    </source>
</evidence>
<dbReference type="OrthoDB" id="3934656at2759"/>
<feature type="chain" id="PRO_5002633376" evidence="10">
    <location>
        <begin position="23"/>
        <end position="491"/>
    </location>
</feature>
<dbReference type="GO" id="GO:0004497">
    <property type="term" value="F:monooxygenase activity"/>
    <property type="evidence" value="ECO:0007669"/>
    <property type="project" value="UniProtKB-KW"/>
</dbReference>
<dbReference type="STRING" id="344612.A1C8U1"/>
<comment type="cofactor">
    <cofactor evidence="1 8">
        <name>heme</name>
        <dbReference type="ChEBI" id="CHEBI:30413"/>
    </cofactor>
</comment>
<dbReference type="InterPro" id="IPR017972">
    <property type="entry name" value="Cyt_P450_CS"/>
</dbReference>
<dbReference type="GO" id="GO:0044283">
    <property type="term" value="P:small molecule biosynthetic process"/>
    <property type="evidence" value="ECO:0007669"/>
    <property type="project" value="UniProtKB-ARBA"/>
</dbReference>
<dbReference type="PANTHER" id="PTHR24305:SF190">
    <property type="entry name" value="P450, PUTATIVE (EUROFUNG)-RELATED"/>
    <property type="match status" value="1"/>
</dbReference>
<evidence type="ECO:0000313" key="11">
    <source>
        <dbReference type="EMBL" id="EAW13728.1"/>
    </source>
</evidence>
<evidence type="ECO:0000256" key="2">
    <source>
        <dbReference type="ARBA" id="ARBA00010617"/>
    </source>
</evidence>
<dbReference type="CDD" id="cd11060">
    <property type="entry name" value="CYP57A1-like"/>
    <property type="match status" value="1"/>
</dbReference>
<reference evidence="11 12" key="1">
    <citation type="journal article" date="2008" name="PLoS Genet.">
        <title>Genomic islands in the pathogenic filamentous fungus Aspergillus fumigatus.</title>
        <authorList>
            <person name="Fedorova N.D."/>
            <person name="Khaldi N."/>
            <person name="Joardar V.S."/>
            <person name="Maiti R."/>
            <person name="Amedeo P."/>
            <person name="Anderson M.J."/>
            <person name="Crabtree J."/>
            <person name="Silva J.C."/>
            <person name="Badger J.H."/>
            <person name="Albarraq A."/>
            <person name="Angiuoli S."/>
            <person name="Bussey H."/>
            <person name="Bowyer P."/>
            <person name="Cotty P.J."/>
            <person name="Dyer P.S."/>
            <person name="Egan A."/>
            <person name="Galens K."/>
            <person name="Fraser-Liggett C.M."/>
            <person name="Haas B.J."/>
            <person name="Inman J.M."/>
            <person name="Kent R."/>
            <person name="Lemieux S."/>
            <person name="Malavazi I."/>
            <person name="Orvis J."/>
            <person name="Roemer T."/>
            <person name="Ronning C.M."/>
            <person name="Sundaram J.P."/>
            <person name="Sutton G."/>
            <person name="Turner G."/>
            <person name="Venter J.C."/>
            <person name="White O.R."/>
            <person name="Whitty B.R."/>
            <person name="Youngman P."/>
            <person name="Wolfe K.H."/>
            <person name="Goldman G.H."/>
            <person name="Wortman J.R."/>
            <person name="Jiang B."/>
            <person name="Denning D.W."/>
            <person name="Nierman W.C."/>
        </authorList>
    </citation>
    <scope>NUCLEOTIDE SEQUENCE [LARGE SCALE GENOMIC DNA]</scope>
    <source>
        <strain evidence="12">ATCC 1007 / CBS 513.65 / DSM 816 / NCTC 3887 / NRRL 1</strain>
    </source>
</reference>
<dbReference type="PRINTS" id="PR00463">
    <property type="entry name" value="EP450I"/>
</dbReference>
<dbReference type="GO" id="GO:0005506">
    <property type="term" value="F:iron ion binding"/>
    <property type="evidence" value="ECO:0007669"/>
    <property type="project" value="InterPro"/>
</dbReference>
<evidence type="ECO:0000256" key="3">
    <source>
        <dbReference type="ARBA" id="ARBA00022617"/>
    </source>
</evidence>
<sequence>MLSMLSILFIVLTSFLIRSILASIRSPCRALPGPFLGRFSNLWYLWQMKRGDFHKKNIQLHQTLGTIVRIAPNWYSVSDPTALKTMYGHGTKFEKSEWYDAWNLGKNKSLTNLFSERSSTKHARDRKKVAALYSMTSLMAYEPFVDDCVAIFEQRLREFAKQGCFIDMGHWLQCYAFDVIGEITFANRFGFLDAGNDVGGIIKSLDTSFTVASYLGLYVWLYPLFVRISIFLGLGQTYVQQFTAHHVQEAKATMGNHSSNLPAHMAMKLTQAQMANPDSLSDWDILVSAGANVGAGSDTTAITLSAVLYHLICSPEYLAKLREEIMRSGIGQNPTFQQAQAMPYLQAVLKEALRIHPATGFPLFRVIPKGGAVLAGHFFPEGTNVGVNSWVAHYDTNVYGPDAAVFRPERWIESSPEQLKLMERNYMPFGLGSRTCIGKNISLLEMSKLIPVLVRDFDFELGDGLRENEWETRDRWFVKPRNFQVRIIQRA</sequence>
<dbReference type="Gene3D" id="1.10.630.10">
    <property type="entry name" value="Cytochrome P450"/>
    <property type="match status" value="1"/>
</dbReference>
<dbReference type="Pfam" id="PF00067">
    <property type="entry name" value="p450"/>
    <property type="match status" value="1"/>
</dbReference>
<evidence type="ECO:0000256" key="7">
    <source>
        <dbReference type="ARBA" id="ARBA00023033"/>
    </source>
</evidence>
<dbReference type="OMA" id="MSWTLYH"/>